<dbReference type="Pfam" id="PF03828">
    <property type="entry name" value="PAP_assoc"/>
    <property type="match status" value="1"/>
</dbReference>
<feature type="domain" description="CCHC-type" evidence="7">
    <location>
        <begin position="233"/>
        <end position="249"/>
    </location>
</feature>
<dbReference type="GO" id="GO:0008270">
    <property type="term" value="F:zinc ion binding"/>
    <property type="evidence" value="ECO:0007669"/>
    <property type="project" value="InterPro"/>
</dbReference>
<evidence type="ECO:0000259" key="7">
    <source>
        <dbReference type="SMART" id="SM00343"/>
    </source>
</evidence>
<gene>
    <name evidence="8" type="ORF">ANCCEY_11856</name>
</gene>
<keyword evidence="4" id="KW-0479">Metal-binding</keyword>
<dbReference type="PANTHER" id="PTHR12271:SF66">
    <property type="entry name" value="TERMINAL URIDYLYLTRANSFERASE TAILOR"/>
    <property type="match status" value="1"/>
</dbReference>
<evidence type="ECO:0000256" key="1">
    <source>
        <dbReference type="ARBA" id="ARBA00001936"/>
    </source>
</evidence>
<dbReference type="GO" id="GO:0050265">
    <property type="term" value="F:RNA uridylyltransferase activity"/>
    <property type="evidence" value="ECO:0007669"/>
    <property type="project" value="TreeGrafter"/>
</dbReference>
<dbReference type="InterPro" id="IPR043519">
    <property type="entry name" value="NT_sf"/>
</dbReference>
<evidence type="ECO:0000256" key="4">
    <source>
        <dbReference type="ARBA" id="ARBA00022723"/>
    </source>
</evidence>
<dbReference type="InterPro" id="IPR001878">
    <property type="entry name" value="Znf_CCHC"/>
</dbReference>
<dbReference type="GO" id="GO:0003676">
    <property type="term" value="F:nucleic acid binding"/>
    <property type="evidence" value="ECO:0007669"/>
    <property type="project" value="InterPro"/>
</dbReference>
<dbReference type="InterPro" id="IPR036875">
    <property type="entry name" value="Znf_CCHC_sf"/>
</dbReference>
<dbReference type="InterPro" id="IPR054708">
    <property type="entry name" value="MTPAP-like_central"/>
</dbReference>
<dbReference type="Gene3D" id="3.30.460.10">
    <property type="entry name" value="Beta Polymerase, domain 2"/>
    <property type="match status" value="1"/>
</dbReference>
<organism evidence="8 9">
    <name type="scientific">Ancylostoma ceylanicum</name>
    <dbReference type="NCBI Taxonomy" id="53326"/>
    <lineage>
        <taxon>Eukaryota</taxon>
        <taxon>Metazoa</taxon>
        <taxon>Ecdysozoa</taxon>
        <taxon>Nematoda</taxon>
        <taxon>Chromadorea</taxon>
        <taxon>Rhabditida</taxon>
        <taxon>Rhabditina</taxon>
        <taxon>Rhabditomorpha</taxon>
        <taxon>Strongyloidea</taxon>
        <taxon>Ancylostomatidae</taxon>
        <taxon>Ancylostomatinae</taxon>
        <taxon>Ancylostoma</taxon>
    </lineage>
</organism>
<dbReference type="Proteomes" id="UP000054495">
    <property type="component" value="Unassembled WGS sequence"/>
</dbReference>
<dbReference type="CDD" id="cd05402">
    <property type="entry name" value="NT_PAP_TUTase"/>
    <property type="match status" value="1"/>
</dbReference>
<comment type="cofactor">
    <cofactor evidence="1">
        <name>Mn(2+)</name>
        <dbReference type="ChEBI" id="CHEBI:29035"/>
    </cofactor>
</comment>
<dbReference type="SUPFAM" id="SSF81301">
    <property type="entry name" value="Nucleotidyltransferase"/>
    <property type="match status" value="1"/>
</dbReference>
<dbReference type="AlphaFoldDB" id="A0A0D6LCS9"/>
<comment type="cofactor">
    <cofactor evidence="2">
        <name>Mg(2+)</name>
        <dbReference type="ChEBI" id="CHEBI:18420"/>
    </cofactor>
</comment>
<dbReference type="Pfam" id="PF22600">
    <property type="entry name" value="MTPAP-like_central"/>
    <property type="match status" value="1"/>
</dbReference>
<accession>A0A0D6LCS9</accession>
<feature type="compositionally biased region" description="Basic and acidic residues" evidence="6">
    <location>
        <begin position="679"/>
        <end position="700"/>
    </location>
</feature>
<evidence type="ECO:0000256" key="2">
    <source>
        <dbReference type="ARBA" id="ARBA00001946"/>
    </source>
</evidence>
<dbReference type="PANTHER" id="PTHR12271">
    <property type="entry name" value="POLY A POLYMERASE CID PAP -RELATED"/>
    <property type="match status" value="1"/>
</dbReference>
<evidence type="ECO:0000256" key="6">
    <source>
        <dbReference type="SAM" id="MobiDB-lite"/>
    </source>
</evidence>
<evidence type="ECO:0000256" key="3">
    <source>
        <dbReference type="ARBA" id="ARBA00022679"/>
    </source>
</evidence>
<evidence type="ECO:0000313" key="9">
    <source>
        <dbReference type="Proteomes" id="UP000054495"/>
    </source>
</evidence>
<keyword evidence="5" id="KW-0460">Magnesium</keyword>
<dbReference type="SMART" id="SM00343">
    <property type="entry name" value="ZnF_C2HC"/>
    <property type="match status" value="2"/>
</dbReference>
<dbReference type="SUPFAM" id="SSF81631">
    <property type="entry name" value="PAP/OAS1 substrate-binding domain"/>
    <property type="match status" value="1"/>
</dbReference>
<feature type="region of interest" description="Disordered" evidence="6">
    <location>
        <begin position="677"/>
        <end position="700"/>
    </location>
</feature>
<dbReference type="EMBL" id="KE125347">
    <property type="protein sequence ID" value="EPB69053.1"/>
    <property type="molecule type" value="Genomic_DNA"/>
</dbReference>
<reference evidence="8 9" key="1">
    <citation type="submission" date="2013-05" db="EMBL/GenBank/DDBJ databases">
        <title>Draft genome of the parasitic nematode Anyclostoma ceylanicum.</title>
        <authorList>
            <person name="Mitreva M."/>
        </authorList>
    </citation>
    <scope>NUCLEOTIDE SEQUENCE [LARGE SCALE GENOMIC DNA]</scope>
</reference>
<dbReference type="GO" id="GO:0019899">
    <property type="term" value="F:enzyme binding"/>
    <property type="evidence" value="ECO:0007669"/>
    <property type="project" value="UniProtKB-ARBA"/>
</dbReference>
<name>A0A0D6LCS9_9BILA</name>
<evidence type="ECO:0000256" key="5">
    <source>
        <dbReference type="ARBA" id="ARBA00022842"/>
    </source>
</evidence>
<evidence type="ECO:0000313" key="8">
    <source>
        <dbReference type="EMBL" id="EPB69053.1"/>
    </source>
</evidence>
<protein>
    <submittedName>
        <fullName evidence="8">Zinc knuckle</fullName>
    </submittedName>
</protein>
<dbReference type="SUPFAM" id="SSF57756">
    <property type="entry name" value="Retrovirus zinc finger-like domains"/>
    <property type="match status" value="1"/>
</dbReference>
<dbReference type="Gene3D" id="1.10.1410.10">
    <property type="match status" value="1"/>
</dbReference>
<dbReference type="GO" id="GO:0031123">
    <property type="term" value="P:RNA 3'-end processing"/>
    <property type="evidence" value="ECO:0007669"/>
    <property type="project" value="TreeGrafter"/>
</dbReference>
<dbReference type="GO" id="GO:0005737">
    <property type="term" value="C:cytoplasm"/>
    <property type="evidence" value="ECO:0007669"/>
    <property type="project" value="UniProtKB-ARBA"/>
</dbReference>
<keyword evidence="9" id="KW-1185">Reference proteome</keyword>
<feature type="domain" description="CCHC-type" evidence="7">
    <location>
        <begin position="633"/>
        <end position="649"/>
    </location>
</feature>
<dbReference type="GO" id="GO:1990817">
    <property type="term" value="F:poly(A) RNA polymerase activity"/>
    <property type="evidence" value="ECO:0007669"/>
    <property type="project" value="UniProtKB-ARBA"/>
</dbReference>
<dbReference type="InterPro" id="IPR002058">
    <property type="entry name" value="PAP_assoc"/>
</dbReference>
<proteinExistence type="predicted"/>
<sequence>MVKVYETSLVHDIPLKDLNPENVEIDDYCVYSRRTMHRIRSYAPIRIPRPSFALLERYRINARDFVDRDKEVEEMLELRRQSIRCQRMRVELRSKIGDGTDGGVKNVENEMKELSLREMDTQDGLTCEEWLPQIENDDDELLGMVSSSASFVDGTIDTADVVESADTANAVEKQEFKENQPRSLICYEDFFITLKDFDRYSFKTKVDRLEKDCFTYSFDNADNFNNGYKPDMVCASCESPNHWSDACPMMTIPRIEAISHIKLEYEWVELDHVILGTYEKNRMKEHRLEKLGEMVARMRSFLEKDLKRTVRLDNVDGVEIVREISTSLQKMKGLDKVYAITGAKVPIVKFMWPKFGFEGDISYYNVLALYNTQLLKTYCAWDRRVAPIGVWVKRWAKSCDIGDASRGSLSSYAMIILLIHYLQNCEPPVLPRLQEVQDFRNGDVKPILVENHDVYYHKTVLEKWSENRSSVSQLFVGFLDYYARFDFETQVIQIRRRKPLLKMEKDWNRSVCIEDPFDLNHNLGSGVTRKMYVFIVRNIHNSRKKFMLSDIRHEFVEKNEISPDKELPPNLLDNYGCDIEVVLVSNEEKICCHRFFPYLTSLPAATNGSGQYQLTEIVLLKECEMGSAPSDRQCRICHRVGHFAESCPKVGDEETRATNVAKDELVEGDFRNQHGLRTFRREPWPRKAPRTERQNMRSTQ</sequence>
<keyword evidence="3" id="KW-0808">Transferase</keyword>